<keyword evidence="1" id="KW-0934">Plastid</keyword>
<dbReference type="Gene3D" id="2.40.128.20">
    <property type="match status" value="1"/>
</dbReference>
<dbReference type="InterPro" id="IPR012674">
    <property type="entry name" value="Calycin"/>
</dbReference>
<accession>A0A2Z2KXT1</accession>
<dbReference type="RefSeq" id="YP_009502171.1">
    <property type="nucleotide sequence ID" value="NC_038144.1"/>
</dbReference>
<geneLocation type="plastid" evidence="1"/>
<reference evidence="1" key="1">
    <citation type="submission" date="2016-11" db="EMBL/GenBank/DDBJ databases">
        <title>Complete organellar and ribosomal genomic analysis of the lectotype specimen of the reef forming species Porolithon onkodes (Heydrich) Foslie.</title>
        <authorList>
            <person name="Hughey J.R."/>
            <person name="Gabrielson P.W."/>
        </authorList>
    </citation>
    <scope>NUCLEOTIDE SEQUENCE</scope>
</reference>
<dbReference type="GeneID" id="37507695"/>
<dbReference type="EMBL" id="KY212106">
    <property type="protein sequence ID" value="ASB29772.1"/>
    <property type="molecule type" value="Genomic_DNA"/>
</dbReference>
<gene>
    <name evidence="1" type="primary">ycf58</name>
</gene>
<dbReference type="AlphaFoldDB" id="A0A2Z2KXT1"/>
<organism evidence="1">
    <name type="scientific">Porolithon onkodes</name>
    <dbReference type="NCBI Taxonomy" id="231751"/>
    <lineage>
        <taxon>Eukaryota</taxon>
        <taxon>Rhodophyta</taxon>
        <taxon>Florideophyceae</taxon>
        <taxon>Corallinophycidae</taxon>
        <taxon>Corallinales</taxon>
        <taxon>Porolithaceae</taxon>
        <taxon>Porolithon</taxon>
    </lineage>
</organism>
<name>A0A2Z2KXT1_9FLOR</name>
<protein>
    <submittedName>
        <fullName evidence="1">Putative single-stranded DNA binding protein</fullName>
    </submittedName>
</protein>
<evidence type="ECO:0000313" key="1">
    <source>
        <dbReference type="EMBL" id="ASB29772.1"/>
    </source>
</evidence>
<sequence>MDPKNFKKHMTGHWIAQSTHYSLTNIKASSCNFVNRIKWLNIKKPAQYLDSLSKENQIDLLLKDIYLYHIQLNNSIYKYGDYYIVLMINQFNQAYLLKFDISFKLINKFFIKEITEDYLCVLTSVNKYQVLQKIYFLNRHLKLIKVTIKDQQNYIGTSFTSEIRIS</sequence>
<proteinExistence type="predicted"/>